<dbReference type="Proteomes" id="UP001498476">
    <property type="component" value="Unassembled WGS sequence"/>
</dbReference>
<protein>
    <submittedName>
        <fullName evidence="1">Uncharacterized protein</fullName>
    </submittedName>
</protein>
<accession>A0ABR1HAY7</accession>
<comment type="caution">
    <text evidence="1">The sequence shown here is derived from an EMBL/GenBank/DDBJ whole genome shotgun (WGS) entry which is preliminary data.</text>
</comment>
<evidence type="ECO:0000313" key="2">
    <source>
        <dbReference type="Proteomes" id="UP001498476"/>
    </source>
</evidence>
<organism evidence="1 2">
    <name type="scientific">Neonectria punicea</name>
    <dbReference type="NCBI Taxonomy" id="979145"/>
    <lineage>
        <taxon>Eukaryota</taxon>
        <taxon>Fungi</taxon>
        <taxon>Dikarya</taxon>
        <taxon>Ascomycota</taxon>
        <taxon>Pezizomycotina</taxon>
        <taxon>Sordariomycetes</taxon>
        <taxon>Hypocreomycetidae</taxon>
        <taxon>Hypocreales</taxon>
        <taxon>Nectriaceae</taxon>
        <taxon>Neonectria</taxon>
    </lineage>
</organism>
<gene>
    <name evidence="1" type="ORF">QQX98_004045</name>
</gene>
<name>A0ABR1HAY7_9HYPO</name>
<sequence length="249" mass="27118">MASLVEVPADQITARYYGLGRFLELTAKGSVPWIVLTPFFQKEQLFGGLLYSIRAFSGGIPPEHSKPGPDKAFDITSPKLQILLPLQHFNSKTVLVETAKGTWEIPITYIDWPGPSTNEDKATNPPVTPAPIANINAGQQFSDVLPPINEHLLAGAQLKIVAQVPTAVGPSKSWVKPSYNPTYFKLVDSTHEAGSITWTFEWAKLPTEPGENPQLIDITTTTFNGLFGASAVTSRIIQGYIVSFVVLSK</sequence>
<proteinExistence type="predicted"/>
<reference evidence="1 2" key="1">
    <citation type="journal article" date="2025" name="Microbiol. Resour. Announc.">
        <title>Draft genome sequences for Neonectria magnoliae and Neonectria punicea, canker pathogens of Liriodendron tulipifera and Acer saccharum in West Virginia.</title>
        <authorList>
            <person name="Petronek H.M."/>
            <person name="Kasson M.T."/>
            <person name="Metheny A.M."/>
            <person name="Stauder C.M."/>
            <person name="Lovett B."/>
            <person name="Lynch S.C."/>
            <person name="Garnas J.R."/>
            <person name="Kasson L.R."/>
            <person name="Stajich J.E."/>
        </authorList>
    </citation>
    <scope>NUCLEOTIDE SEQUENCE [LARGE SCALE GENOMIC DNA]</scope>
    <source>
        <strain evidence="1 2">NRRL 64653</strain>
    </source>
</reference>
<evidence type="ECO:0000313" key="1">
    <source>
        <dbReference type="EMBL" id="KAK7418260.1"/>
    </source>
</evidence>
<dbReference type="EMBL" id="JAZAVJ010000049">
    <property type="protein sequence ID" value="KAK7418260.1"/>
    <property type="molecule type" value="Genomic_DNA"/>
</dbReference>
<keyword evidence="2" id="KW-1185">Reference proteome</keyword>